<evidence type="ECO:0000256" key="9">
    <source>
        <dbReference type="PIRNR" id="PIRNR027153"/>
    </source>
</evidence>
<feature type="coiled-coil region" evidence="10">
    <location>
        <begin position="131"/>
        <end position="172"/>
    </location>
</feature>
<dbReference type="GO" id="GO:0051301">
    <property type="term" value="P:cell division"/>
    <property type="evidence" value="ECO:0007669"/>
    <property type="project" value="UniProtKB-UniRule"/>
</dbReference>
<protein>
    <recommendedName>
        <fullName evidence="9">Kinetochore-associated protein</fullName>
    </recommendedName>
</protein>
<keyword evidence="3 9" id="KW-0132">Cell division</keyword>
<keyword evidence="4 9" id="KW-0498">Mitosis</keyword>
<dbReference type="EMBL" id="OX365921">
    <property type="protein sequence ID" value="CAI4044148.1"/>
    <property type="molecule type" value="Genomic_DNA"/>
</dbReference>
<dbReference type="InterPro" id="IPR016851">
    <property type="entry name" value="Nnf1"/>
</dbReference>
<evidence type="ECO:0000256" key="4">
    <source>
        <dbReference type="ARBA" id="ARBA00022776"/>
    </source>
</evidence>
<evidence type="ECO:0000256" key="3">
    <source>
        <dbReference type="ARBA" id="ARBA00022618"/>
    </source>
</evidence>
<evidence type="ECO:0000313" key="12">
    <source>
        <dbReference type="Proteomes" id="UP001162090"/>
    </source>
</evidence>
<dbReference type="GO" id="GO:0005634">
    <property type="term" value="C:nucleus"/>
    <property type="evidence" value="ECO:0007669"/>
    <property type="project" value="UniProtKB-SubCell"/>
</dbReference>
<evidence type="ECO:0000256" key="10">
    <source>
        <dbReference type="SAM" id="Coils"/>
    </source>
</evidence>
<comment type="subcellular location">
    <subcellularLocation>
        <location evidence="1 9">Chromosome</location>
        <location evidence="1 9">Centromere</location>
        <location evidence="1 9">Kinetochore</location>
    </subcellularLocation>
    <subcellularLocation>
        <location evidence="9">Nucleus</location>
    </subcellularLocation>
    <text evidence="9">Associated with the kinetochore.</text>
</comment>
<evidence type="ECO:0000313" key="11">
    <source>
        <dbReference type="EMBL" id="CAI4044148.1"/>
    </source>
</evidence>
<proteinExistence type="predicted"/>
<keyword evidence="5 9" id="KW-0995">Kinetochore</keyword>
<sequence length="201" mass="23539">MANSHGIRYIRLKQVFNRALDQSISKLQSWDKVSSCFPQYVNTKQGAINVANCQRQLTEFWTELCQREFKEIIEERDVEQKLNELDELISEAKDRYTGSAHNDENERPAIDELSSRELVECHVYSQRIHAVQEIDERLAKVNEMNDQLARELDDLEVQVEAEKREINEMYDEYLGSHTDQPVDGLLVQSLSDMVLELKENY</sequence>
<dbReference type="Pfam" id="PF03980">
    <property type="entry name" value="Nnf1"/>
    <property type="match status" value="1"/>
</dbReference>
<evidence type="ECO:0000256" key="7">
    <source>
        <dbReference type="ARBA" id="ARBA00023306"/>
    </source>
</evidence>
<dbReference type="Proteomes" id="UP001162090">
    <property type="component" value="Chromosome 10"/>
</dbReference>
<evidence type="ECO:0000256" key="6">
    <source>
        <dbReference type="ARBA" id="ARBA00023242"/>
    </source>
</evidence>
<gene>
    <name evidence="11" type="primary">SUVC10G0530</name>
    <name evidence="11" type="ORF">SUVC_10G0530</name>
</gene>
<dbReference type="GO" id="GO:0007059">
    <property type="term" value="P:chromosome segregation"/>
    <property type="evidence" value="ECO:0007669"/>
    <property type="project" value="UniProtKB-UniRule"/>
</dbReference>
<evidence type="ECO:0000256" key="2">
    <source>
        <dbReference type="ARBA" id="ARBA00022454"/>
    </source>
</evidence>
<name>A0AA35NHN5_SACUV</name>
<dbReference type="InterPro" id="IPR007128">
    <property type="entry name" value="PMF1/Nnf1"/>
</dbReference>
<dbReference type="GO" id="GO:0000444">
    <property type="term" value="C:MIS12/MIND type complex"/>
    <property type="evidence" value="ECO:0007669"/>
    <property type="project" value="UniProtKB-UniRule"/>
</dbReference>
<dbReference type="PANTHER" id="PTHR15459">
    <property type="entry name" value="POLYAMINE-MODULATED FACTOR 1"/>
    <property type="match status" value="1"/>
</dbReference>
<evidence type="ECO:0000256" key="5">
    <source>
        <dbReference type="ARBA" id="ARBA00022838"/>
    </source>
</evidence>
<dbReference type="PIRSF" id="PIRSF027153">
    <property type="entry name" value="Nnf1p"/>
    <property type="match status" value="1"/>
</dbReference>
<keyword evidence="7 9" id="KW-0131">Cell cycle</keyword>
<keyword evidence="8 9" id="KW-0137">Centromere</keyword>
<evidence type="ECO:0000256" key="8">
    <source>
        <dbReference type="ARBA" id="ARBA00023328"/>
    </source>
</evidence>
<keyword evidence="10" id="KW-0175">Coiled coil</keyword>
<reference evidence="11" key="1">
    <citation type="submission" date="2022-10" db="EMBL/GenBank/DDBJ databases">
        <authorList>
            <person name="Byrne P K."/>
        </authorList>
    </citation>
    <scope>NUCLEOTIDE SEQUENCE</scope>
    <source>
        <strain evidence="11">CBS7001</strain>
    </source>
</reference>
<evidence type="ECO:0000256" key="1">
    <source>
        <dbReference type="ARBA" id="ARBA00004629"/>
    </source>
</evidence>
<accession>A0AA35NHN5</accession>
<keyword evidence="6 9" id="KW-0539">Nucleus</keyword>
<keyword evidence="2 9" id="KW-0158">Chromosome</keyword>
<dbReference type="AlphaFoldDB" id="A0AA35NHN5"/>
<organism evidence="11 12">
    <name type="scientific">Saccharomyces uvarum</name>
    <name type="common">Yeast</name>
    <name type="synonym">Saccharomyces bayanus var. uvarum</name>
    <dbReference type="NCBI Taxonomy" id="230603"/>
    <lineage>
        <taxon>Eukaryota</taxon>
        <taxon>Fungi</taxon>
        <taxon>Dikarya</taxon>
        <taxon>Ascomycota</taxon>
        <taxon>Saccharomycotina</taxon>
        <taxon>Saccharomycetes</taxon>
        <taxon>Saccharomycetales</taxon>
        <taxon>Saccharomycetaceae</taxon>
        <taxon>Saccharomyces</taxon>
    </lineage>
</organism>
<dbReference type="PANTHER" id="PTHR15459:SF3">
    <property type="entry name" value="POLYAMINE-MODULATED FACTOR 1"/>
    <property type="match status" value="1"/>
</dbReference>